<gene>
    <name evidence="2" type="ORF">GA0061100_107189</name>
</gene>
<feature type="compositionally biased region" description="Polar residues" evidence="1">
    <location>
        <begin position="1"/>
        <end position="14"/>
    </location>
</feature>
<evidence type="ECO:0000256" key="1">
    <source>
        <dbReference type="SAM" id="MobiDB-lite"/>
    </source>
</evidence>
<evidence type="ECO:0000313" key="3">
    <source>
        <dbReference type="Proteomes" id="UP000186228"/>
    </source>
</evidence>
<organism evidence="2 3">
    <name type="scientific">Rhizobium hainanense</name>
    <dbReference type="NCBI Taxonomy" id="52131"/>
    <lineage>
        <taxon>Bacteria</taxon>
        <taxon>Pseudomonadati</taxon>
        <taxon>Pseudomonadota</taxon>
        <taxon>Alphaproteobacteria</taxon>
        <taxon>Hyphomicrobiales</taxon>
        <taxon>Rhizobiaceae</taxon>
        <taxon>Rhizobium/Agrobacterium group</taxon>
        <taxon>Rhizobium</taxon>
    </lineage>
</organism>
<name>A0A1C3VR02_9HYPH</name>
<proteinExistence type="predicted"/>
<feature type="region of interest" description="Disordered" evidence="1">
    <location>
        <begin position="1"/>
        <end position="21"/>
    </location>
</feature>
<keyword evidence="3" id="KW-1185">Reference proteome</keyword>
<evidence type="ECO:0000313" key="2">
    <source>
        <dbReference type="EMBL" id="SCB29914.1"/>
    </source>
</evidence>
<dbReference type="EMBL" id="FMAC01000007">
    <property type="protein sequence ID" value="SCB29914.1"/>
    <property type="molecule type" value="Genomic_DNA"/>
</dbReference>
<dbReference type="AlphaFoldDB" id="A0A1C3VR02"/>
<reference evidence="3" key="1">
    <citation type="submission" date="2016-08" db="EMBL/GenBank/DDBJ databases">
        <authorList>
            <person name="Varghese N."/>
            <person name="Submissions Spin"/>
        </authorList>
    </citation>
    <scope>NUCLEOTIDE SEQUENCE [LARGE SCALE GENOMIC DNA]</scope>
    <source>
        <strain evidence="3">CCBAU 57015</strain>
    </source>
</reference>
<sequence length="45" mass="4983">MRVSTLKGSQQGPSPLSYREDGQAVLEREVSGGSNEFFLQLCSHR</sequence>
<protein>
    <submittedName>
        <fullName evidence="2">Uncharacterized protein</fullName>
    </submittedName>
</protein>
<dbReference type="Proteomes" id="UP000186228">
    <property type="component" value="Unassembled WGS sequence"/>
</dbReference>
<accession>A0A1C3VR02</accession>